<dbReference type="Pfam" id="PF05164">
    <property type="entry name" value="ZapA"/>
    <property type="match status" value="1"/>
</dbReference>
<keyword evidence="1" id="KW-0131">Cell cycle</keyword>
<dbReference type="Proteomes" id="UP000324707">
    <property type="component" value="Unassembled WGS sequence"/>
</dbReference>
<dbReference type="GO" id="GO:0051301">
    <property type="term" value="P:cell division"/>
    <property type="evidence" value="ECO:0007669"/>
    <property type="project" value="UniProtKB-KW"/>
</dbReference>
<name>A0A5C8E019_9SPIR</name>
<keyword evidence="1" id="KW-0132">Cell division</keyword>
<dbReference type="InterPro" id="IPR053712">
    <property type="entry name" value="Bac_CellDiv_Activator"/>
</dbReference>
<reference evidence="1 2" key="1">
    <citation type="journal article" date="1992" name="Lakartidningen">
        <title>[Penicillin V and not amoxicillin is the first choice preparation in acute otitis].</title>
        <authorList>
            <person name="Kamme C."/>
            <person name="Lundgren K."/>
            <person name="Prellner K."/>
        </authorList>
    </citation>
    <scope>NUCLEOTIDE SEQUENCE [LARGE SCALE GENOMIC DNA]</scope>
    <source>
        <strain evidence="1 2">PC5538III-lc</strain>
    </source>
</reference>
<dbReference type="InterPro" id="IPR007838">
    <property type="entry name" value="Cell_div_ZapA-like"/>
</dbReference>
<dbReference type="Gene3D" id="6.10.250.790">
    <property type="match status" value="1"/>
</dbReference>
<proteinExistence type="predicted"/>
<accession>A0A5C8E019</accession>
<evidence type="ECO:0000313" key="1">
    <source>
        <dbReference type="EMBL" id="TXJ31020.1"/>
    </source>
</evidence>
<comment type="caution">
    <text evidence="1">The sequence shown here is derived from an EMBL/GenBank/DDBJ whole genome shotgun (WGS) entry which is preliminary data.</text>
</comment>
<dbReference type="InterPro" id="IPR036192">
    <property type="entry name" value="Cell_div_ZapA-like_sf"/>
</dbReference>
<dbReference type="SUPFAM" id="SSF102829">
    <property type="entry name" value="Cell division protein ZapA-like"/>
    <property type="match status" value="1"/>
</dbReference>
<organism evidence="1 2">
    <name type="scientific">Brachyspira aalborgi</name>
    <dbReference type="NCBI Taxonomy" id="29522"/>
    <lineage>
        <taxon>Bacteria</taxon>
        <taxon>Pseudomonadati</taxon>
        <taxon>Spirochaetota</taxon>
        <taxon>Spirochaetia</taxon>
        <taxon>Brachyspirales</taxon>
        <taxon>Brachyspiraceae</taxon>
        <taxon>Brachyspira</taxon>
    </lineage>
</organism>
<protein>
    <submittedName>
        <fullName evidence="1">Cell division protein ZapA</fullName>
    </submittedName>
</protein>
<dbReference type="AlphaFoldDB" id="A0A5C8E019"/>
<gene>
    <name evidence="1" type="ORF">EPJ69_09295</name>
</gene>
<sequence length="104" mass="11608">MMSNSLEVNIFGRTLNIKSNEENIEYLIELADFVDKSMNDIAQHYGQDKPRDVIAILACLNIADNLKLEIANSKAGSDTLAALKESIASRSRELIRLIDAIEEK</sequence>
<evidence type="ECO:0000313" key="2">
    <source>
        <dbReference type="Proteomes" id="UP000324707"/>
    </source>
</evidence>
<dbReference type="EMBL" id="SAXX01000022">
    <property type="protein sequence ID" value="TXJ31020.1"/>
    <property type="molecule type" value="Genomic_DNA"/>
</dbReference>